<proteinExistence type="predicted"/>
<evidence type="ECO:0000256" key="2">
    <source>
        <dbReference type="ARBA" id="ARBA00022679"/>
    </source>
</evidence>
<sequence>MSKDISQFYDAVSGDYHLQYEEAHLRDTTRKYPANYFRLQMIVDSFSRKGIRRVVEVGVGEGTPLAKMAEAGMEVCGFDISSEMVRRSRETMQKHGLDPDCVFLADVQDRQSYARLLEGEPFDGLMAMGVMPHVEDERAVLRNMRDMVKPGGSVFIEFRNELFSLFTQNRYTHDFICNRLLEGVDDSLRNAVSAELQQRVRMDMPPVRATVEGKAPGYDAILSKFHNPFEVPELFAQEGFSDIRLLWYHYHPAFPWLEGRDKQTFREEAIRLEGEPSGWKGYFLCSAFVVEAVRCPSRSGDSA</sequence>
<dbReference type="EMBL" id="BLVO01000012">
    <property type="protein sequence ID" value="GFM32539.1"/>
    <property type="molecule type" value="Genomic_DNA"/>
</dbReference>
<dbReference type="AlphaFoldDB" id="A0A7J0BFS4"/>
<dbReference type="GO" id="GO:0008168">
    <property type="term" value="F:methyltransferase activity"/>
    <property type="evidence" value="ECO:0007669"/>
    <property type="project" value="UniProtKB-KW"/>
</dbReference>
<dbReference type="PANTHER" id="PTHR43861:SF1">
    <property type="entry name" value="TRANS-ACONITATE 2-METHYLTRANSFERASE"/>
    <property type="match status" value="1"/>
</dbReference>
<dbReference type="Proteomes" id="UP000503840">
    <property type="component" value="Unassembled WGS sequence"/>
</dbReference>
<dbReference type="GO" id="GO:0032259">
    <property type="term" value="P:methylation"/>
    <property type="evidence" value="ECO:0007669"/>
    <property type="project" value="UniProtKB-KW"/>
</dbReference>
<keyword evidence="1" id="KW-0489">Methyltransferase</keyword>
<dbReference type="SUPFAM" id="SSF53335">
    <property type="entry name" value="S-adenosyl-L-methionine-dependent methyltransferases"/>
    <property type="match status" value="1"/>
</dbReference>
<dbReference type="Gene3D" id="3.40.50.150">
    <property type="entry name" value="Vaccinia Virus protein VP39"/>
    <property type="match status" value="1"/>
</dbReference>
<dbReference type="PANTHER" id="PTHR43861">
    <property type="entry name" value="TRANS-ACONITATE 2-METHYLTRANSFERASE-RELATED"/>
    <property type="match status" value="1"/>
</dbReference>
<reference evidence="4 5" key="1">
    <citation type="submission" date="2020-05" db="EMBL/GenBank/DDBJ databases">
        <title>Draft genome sequence of Desulfovibrio sp. strain HN2T.</title>
        <authorList>
            <person name="Ueno A."/>
            <person name="Tamazawa S."/>
            <person name="Tamamura S."/>
            <person name="Murakami T."/>
            <person name="Kiyama T."/>
            <person name="Inomata H."/>
            <person name="Amano Y."/>
            <person name="Miyakawa K."/>
            <person name="Tamaki H."/>
            <person name="Naganuma T."/>
            <person name="Kaneko K."/>
        </authorList>
    </citation>
    <scope>NUCLEOTIDE SEQUENCE [LARGE SCALE GENOMIC DNA]</scope>
    <source>
        <strain evidence="4 5">HN2</strain>
    </source>
</reference>
<feature type="domain" description="Methyltransferase" evidence="3">
    <location>
        <begin position="54"/>
        <end position="152"/>
    </location>
</feature>
<dbReference type="Pfam" id="PF13649">
    <property type="entry name" value="Methyltransf_25"/>
    <property type="match status" value="1"/>
</dbReference>
<dbReference type="InterPro" id="IPR029063">
    <property type="entry name" value="SAM-dependent_MTases_sf"/>
</dbReference>
<protein>
    <recommendedName>
        <fullName evidence="3">Methyltransferase domain-containing protein</fullName>
    </recommendedName>
</protein>
<evidence type="ECO:0000313" key="5">
    <source>
        <dbReference type="Proteomes" id="UP000503840"/>
    </source>
</evidence>
<organism evidence="4 5">
    <name type="scientific">Desulfovibrio subterraneus</name>
    <dbReference type="NCBI Taxonomy" id="2718620"/>
    <lineage>
        <taxon>Bacteria</taxon>
        <taxon>Pseudomonadati</taxon>
        <taxon>Thermodesulfobacteriota</taxon>
        <taxon>Desulfovibrionia</taxon>
        <taxon>Desulfovibrionales</taxon>
        <taxon>Desulfovibrionaceae</taxon>
        <taxon>Desulfovibrio</taxon>
    </lineage>
</organism>
<keyword evidence="5" id="KW-1185">Reference proteome</keyword>
<dbReference type="RefSeq" id="WP_174404240.1">
    <property type="nucleotide sequence ID" value="NZ_BLVO01000012.1"/>
</dbReference>
<accession>A0A7J0BFS4</accession>
<keyword evidence="2" id="KW-0808">Transferase</keyword>
<dbReference type="InterPro" id="IPR041698">
    <property type="entry name" value="Methyltransf_25"/>
</dbReference>
<dbReference type="CDD" id="cd02440">
    <property type="entry name" value="AdoMet_MTases"/>
    <property type="match status" value="1"/>
</dbReference>
<evidence type="ECO:0000256" key="1">
    <source>
        <dbReference type="ARBA" id="ARBA00022603"/>
    </source>
</evidence>
<evidence type="ECO:0000259" key="3">
    <source>
        <dbReference type="Pfam" id="PF13649"/>
    </source>
</evidence>
<comment type="caution">
    <text evidence="4">The sequence shown here is derived from an EMBL/GenBank/DDBJ whole genome shotgun (WGS) entry which is preliminary data.</text>
</comment>
<name>A0A7J0BFS4_9BACT</name>
<gene>
    <name evidence="4" type="ORF">DSM101010T_09040</name>
</gene>
<evidence type="ECO:0000313" key="4">
    <source>
        <dbReference type="EMBL" id="GFM32539.1"/>
    </source>
</evidence>